<dbReference type="InterPro" id="IPR039040">
    <property type="entry name" value="NAB_fam"/>
</dbReference>
<dbReference type="GO" id="GO:0003712">
    <property type="term" value="F:transcription coregulator activity"/>
    <property type="evidence" value="ECO:0007669"/>
    <property type="project" value="InterPro"/>
</dbReference>
<evidence type="ECO:0000256" key="1">
    <source>
        <dbReference type="ARBA" id="ARBA00004123"/>
    </source>
</evidence>
<dbReference type="InterPro" id="IPR006988">
    <property type="entry name" value="Nab_N"/>
</dbReference>
<feature type="compositionally biased region" description="Low complexity" evidence="7">
    <location>
        <begin position="582"/>
        <end position="593"/>
    </location>
</feature>
<reference evidence="10" key="1">
    <citation type="submission" date="2021-02" db="EMBL/GenBank/DDBJ databases">
        <authorList>
            <person name="Bekaert M."/>
        </authorList>
    </citation>
    <scope>NUCLEOTIDE SEQUENCE</scope>
    <source>
        <strain evidence="10">IoA-00</strain>
    </source>
</reference>
<organism evidence="10 11">
    <name type="scientific">Lepeophtheirus salmonis</name>
    <name type="common">Salmon louse</name>
    <name type="synonym">Caligus salmonis</name>
    <dbReference type="NCBI Taxonomy" id="72036"/>
    <lineage>
        <taxon>Eukaryota</taxon>
        <taxon>Metazoa</taxon>
        <taxon>Ecdysozoa</taxon>
        <taxon>Arthropoda</taxon>
        <taxon>Crustacea</taxon>
        <taxon>Multicrustacea</taxon>
        <taxon>Hexanauplia</taxon>
        <taxon>Copepoda</taxon>
        <taxon>Siphonostomatoida</taxon>
        <taxon>Caligidae</taxon>
        <taxon>Lepeophtheirus</taxon>
    </lineage>
</organism>
<evidence type="ECO:0000313" key="10">
    <source>
        <dbReference type="EMBL" id="CAF2994203.1"/>
    </source>
</evidence>
<evidence type="ECO:0000256" key="6">
    <source>
        <dbReference type="ARBA" id="ARBA00023242"/>
    </source>
</evidence>
<feature type="region of interest" description="Disordered" evidence="7">
    <location>
        <begin position="548"/>
        <end position="603"/>
    </location>
</feature>
<gene>
    <name evidence="10" type="ORF">LSAA_13473</name>
</gene>
<evidence type="ECO:0000313" key="11">
    <source>
        <dbReference type="Proteomes" id="UP000675881"/>
    </source>
</evidence>
<keyword evidence="11" id="KW-1185">Reference proteome</keyword>
<feature type="compositionally biased region" description="Low complexity" evidence="7">
    <location>
        <begin position="548"/>
        <end position="569"/>
    </location>
</feature>
<evidence type="ECO:0000259" key="8">
    <source>
        <dbReference type="Pfam" id="PF04904"/>
    </source>
</evidence>
<name>A0A7R8D1K4_LEPSM</name>
<proteinExistence type="inferred from homology"/>
<feature type="compositionally biased region" description="Pro residues" evidence="7">
    <location>
        <begin position="241"/>
        <end position="250"/>
    </location>
</feature>
<dbReference type="EMBL" id="HG994586">
    <property type="protein sequence ID" value="CAF2994203.1"/>
    <property type="molecule type" value="Genomic_DNA"/>
</dbReference>
<feature type="compositionally biased region" description="Low complexity" evidence="7">
    <location>
        <begin position="171"/>
        <end position="183"/>
    </location>
</feature>
<dbReference type="PANTHER" id="PTHR12623:SF10">
    <property type="entry name" value="NGFI-A-BINDING PROTEIN HOMOLOG"/>
    <property type="match status" value="1"/>
</dbReference>
<dbReference type="FunFam" id="1.20.120.2010:FF:000001">
    <property type="entry name" value="NGFI-A-binding protein 1 isoform X1"/>
    <property type="match status" value="1"/>
</dbReference>
<protein>
    <submittedName>
        <fullName evidence="10">NAB</fullName>
    </submittedName>
</protein>
<dbReference type="Gene3D" id="1.20.120.2010">
    <property type="entry name" value="NAB conserved domain 2"/>
    <property type="match status" value="1"/>
</dbReference>
<dbReference type="Pfam" id="PF04905">
    <property type="entry name" value="NCD2"/>
    <property type="match status" value="1"/>
</dbReference>
<dbReference type="InterPro" id="IPR006989">
    <property type="entry name" value="NAB_co-repressor_dom"/>
</dbReference>
<feature type="domain" description="Nab N-terminal" evidence="8">
    <location>
        <begin position="58"/>
        <end position="132"/>
    </location>
</feature>
<dbReference type="PANTHER" id="PTHR12623">
    <property type="entry name" value="NGFI-A BINDING PROTEIN"/>
    <property type="match status" value="1"/>
</dbReference>
<feature type="domain" description="NAB co-repressor" evidence="9">
    <location>
        <begin position="254"/>
        <end position="380"/>
    </location>
</feature>
<evidence type="ECO:0000256" key="5">
    <source>
        <dbReference type="ARBA" id="ARBA00023163"/>
    </source>
</evidence>
<dbReference type="AlphaFoldDB" id="A0A7R8D1K4"/>
<keyword evidence="5" id="KW-0804">Transcription</keyword>
<dbReference type="GO" id="GO:0005634">
    <property type="term" value="C:nucleus"/>
    <property type="evidence" value="ECO:0007669"/>
    <property type="project" value="UniProtKB-SubCell"/>
</dbReference>
<evidence type="ECO:0000256" key="7">
    <source>
        <dbReference type="SAM" id="MobiDB-lite"/>
    </source>
</evidence>
<dbReference type="InterPro" id="IPR038398">
    <property type="entry name" value="NCD2_sf"/>
</dbReference>
<evidence type="ECO:0000256" key="4">
    <source>
        <dbReference type="ARBA" id="ARBA00023015"/>
    </source>
</evidence>
<feature type="region of interest" description="Disordered" evidence="7">
    <location>
        <begin position="1"/>
        <end position="24"/>
    </location>
</feature>
<keyword evidence="6" id="KW-0539">Nucleus</keyword>
<sequence>MNHNGLRPPRGAAKRKSGSSPLNFHHAMLSNSPLAFPSPGVSPVLGGPPVTSTGQTLNESELQLYRVLQRANLLSYYDTFIAQGGDDVQQLCEAGEEEFLEIMALVGMSAKPLHVRRLQKVLQDWIKNPGLFSLPFGPLCTFPSPLRGVGPPVITTPTTTPPPLRSGGVDSPIPSLSSSSQASSPPPSLPLLTSSANGISLSQNSAPSSPGSRENNLVSSPISGSNSPTNSQNGNSSGDYPPQPISPHPQNPVLSEYQIQKISQIADLIVKSLPPSFQPKLPNKKKITKELEIKNYVLSMSDDDPKKMEEIRKFSAIYGRFDCKRRPQKPLTLHEVSVNEASAQLCSKLPALLVRRDELFPLARQVVRDSGYQYSKGHSRSQFSTGFPSKLFGGCISSVADKTNNGSSSVSNGNEIEAKKIKMDPSESDSEMKMKDSWDDEEVSRINQKMSELQKASNEANDPNKLSFFNKRLKKNIQDLLASIHAILETQVKEKKTDDDSCQGGVDPLVNNSSSSINLVSNILSTSGGQIIAVQNPALFIRNQGRESSSPVSSIIPSPNNTSIHSISTRDSPPKRRRKSSKSSPSSVSSSSSCNGLNLRESL</sequence>
<dbReference type="Proteomes" id="UP000675881">
    <property type="component" value="Chromosome 7"/>
</dbReference>
<keyword evidence="3" id="KW-0678">Repressor</keyword>
<evidence type="ECO:0000256" key="2">
    <source>
        <dbReference type="ARBA" id="ARBA00008864"/>
    </source>
</evidence>
<dbReference type="GO" id="GO:0045892">
    <property type="term" value="P:negative regulation of DNA-templated transcription"/>
    <property type="evidence" value="ECO:0007669"/>
    <property type="project" value="InterPro"/>
</dbReference>
<evidence type="ECO:0000256" key="3">
    <source>
        <dbReference type="ARBA" id="ARBA00022491"/>
    </source>
</evidence>
<comment type="similarity">
    <text evidence="2">Belongs to the NAB family.</text>
</comment>
<keyword evidence="4" id="KW-0805">Transcription regulation</keyword>
<comment type="subcellular location">
    <subcellularLocation>
        <location evidence="1">Nucleus</location>
    </subcellularLocation>
</comment>
<dbReference type="Pfam" id="PF04904">
    <property type="entry name" value="SAM_NCD1"/>
    <property type="match status" value="1"/>
</dbReference>
<accession>A0A7R8D1K4</accession>
<dbReference type="OrthoDB" id="10028556at2759"/>
<evidence type="ECO:0000259" key="9">
    <source>
        <dbReference type="Pfam" id="PF04905"/>
    </source>
</evidence>
<feature type="region of interest" description="Disordered" evidence="7">
    <location>
        <begin position="151"/>
        <end position="251"/>
    </location>
</feature>
<feature type="compositionally biased region" description="Polar residues" evidence="7">
    <location>
        <begin position="196"/>
        <end position="238"/>
    </location>
</feature>